<accession>A0A015TQ11</accession>
<protein>
    <submittedName>
        <fullName evidence="2">Trigger factor</fullName>
        <ecNumber evidence="2">5.2.1.8</ecNumber>
    </submittedName>
</protein>
<feature type="domain" description="Trigger factor ribosome-binding bacterial" evidence="1">
    <location>
        <begin position="1"/>
        <end position="148"/>
    </location>
</feature>
<organism evidence="2 3">
    <name type="scientific">Bacteroides fragilis str. 3988T(B)14</name>
    <dbReference type="NCBI Taxonomy" id="1339315"/>
    <lineage>
        <taxon>Bacteria</taxon>
        <taxon>Pseudomonadati</taxon>
        <taxon>Bacteroidota</taxon>
        <taxon>Bacteroidia</taxon>
        <taxon>Bacteroidales</taxon>
        <taxon>Bacteroidaceae</taxon>
        <taxon>Bacteroides</taxon>
    </lineage>
</organism>
<dbReference type="AlphaFoldDB" id="A0A015TQ11"/>
<dbReference type="PATRIC" id="fig|1339315.3.peg.4143"/>
<dbReference type="SUPFAM" id="SSF109998">
    <property type="entry name" value="Triger factor/SurA peptide-binding domain-like"/>
    <property type="match status" value="1"/>
</dbReference>
<dbReference type="PANTHER" id="PTHR30560:SF3">
    <property type="entry name" value="TRIGGER FACTOR-LIKE PROTEIN TIG, CHLOROPLASTIC"/>
    <property type="match status" value="1"/>
</dbReference>
<dbReference type="Gene3D" id="1.10.3120.10">
    <property type="entry name" value="Trigger factor, C-terminal domain"/>
    <property type="match status" value="1"/>
</dbReference>
<name>A0A015TQ11_BACFG</name>
<dbReference type="GO" id="GO:0044183">
    <property type="term" value="F:protein folding chaperone"/>
    <property type="evidence" value="ECO:0007669"/>
    <property type="project" value="TreeGrafter"/>
</dbReference>
<dbReference type="PIRSF" id="PIRSF003095">
    <property type="entry name" value="Trigger_factor"/>
    <property type="match status" value="1"/>
</dbReference>
<dbReference type="FunFam" id="3.30.70.1050:FF:000006">
    <property type="entry name" value="Trigger factor"/>
    <property type="match status" value="1"/>
</dbReference>
<dbReference type="InterPro" id="IPR027304">
    <property type="entry name" value="Trigger_fact/SurA_dom_sf"/>
</dbReference>
<dbReference type="GO" id="GO:0043335">
    <property type="term" value="P:protein unfolding"/>
    <property type="evidence" value="ECO:0007669"/>
    <property type="project" value="TreeGrafter"/>
</dbReference>
<dbReference type="GO" id="GO:0003755">
    <property type="term" value="F:peptidyl-prolyl cis-trans isomerase activity"/>
    <property type="evidence" value="ECO:0007669"/>
    <property type="project" value="UniProtKB-EC"/>
</dbReference>
<sequence length="451" mass="51413">MNVSLQNIDKVSALLTVKLEKADYQPQVDKSLKNIRQKAQVPGFRPGMVPMSLVKKMYGKSVIADEVNKLLSEKVYAYIKDNNINILGEPMPNEEKQPDIDFDTMEEFEFVFDIALAPEFKAEVSDQDKVDYYTIEVTDEMVENQIKAYTQRNGKYEKVDVYEENDMLKGLLAELDEEGNTKEGGIQVEGAVMMPSYMKNDEQKAIFANAKVNDVLVFNPNTAYEGNAVEMASLLKIDKEAAAEVKGNFSFQVEEVTRFVNGELNQEIFDQVFGKDVVKTEEEFRAKVKESIAAQFVADSDYKFLIDVRKVLTDKVGKLEFPDALLKRVMLVNNKDKGEEFVNENYDKSIEELTWHLIKEQLVKENDIKVEQDDVINMAKEATKAQFAQYGMLTIPDDILENYAKEMLKKKESIDGLVNRVVETKLAAALKGKVTLENKTVSMEEFNKMFE</sequence>
<dbReference type="InterPro" id="IPR036611">
    <property type="entry name" value="Trigger_fac_ribosome-bd_sf"/>
</dbReference>
<dbReference type="InterPro" id="IPR037041">
    <property type="entry name" value="Trigger_fac_C_sf"/>
</dbReference>
<dbReference type="Gene3D" id="3.30.70.1050">
    <property type="entry name" value="Trigger factor ribosome-binding domain"/>
    <property type="match status" value="1"/>
</dbReference>
<dbReference type="PANTHER" id="PTHR30560">
    <property type="entry name" value="TRIGGER FACTOR CHAPERONE AND PEPTIDYL-PROLYL CIS/TRANS ISOMERASE"/>
    <property type="match status" value="1"/>
</dbReference>
<evidence type="ECO:0000313" key="3">
    <source>
        <dbReference type="Proteomes" id="UP000020529"/>
    </source>
</evidence>
<reference evidence="2 3" key="1">
    <citation type="submission" date="2014-02" db="EMBL/GenBank/DDBJ databases">
        <authorList>
            <person name="Sears C."/>
            <person name="Carroll K."/>
            <person name="Sack B.R."/>
            <person name="Qadri F."/>
            <person name="Myers L.L."/>
            <person name="Chung G.-T."/>
            <person name="Escheverria P."/>
            <person name="Fraser C.M."/>
            <person name="Sadzewicz L."/>
            <person name="Shefchek K.A."/>
            <person name="Tallon L."/>
            <person name="Das S.P."/>
            <person name="Daugherty S."/>
            <person name="Mongodin E.F."/>
        </authorList>
    </citation>
    <scope>NUCLEOTIDE SEQUENCE [LARGE SCALE GENOMIC DNA]</scope>
    <source>
        <strain evidence="3">3988T(B)14</strain>
    </source>
</reference>
<proteinExistence type="predicted"/>
<dbReference type="Proteomes" id="UP000020529">
    <property type="component" value="Unassembled WGS sequence"/>
</dbReference>
<evidence type="ECO:0000313" key="2">
    <source>
        <dbReference type="EMBL" id="EXY72751.1"/>
    </source>
</evidence>
<dbReference type="NCBIfam" id="TIGR00115">
    <property type="entry name" value="tig"/>
    <property type="match status" value="1"/>
</dbReference>
<dbReference type="SUPFAM" id="SSF102735">
    <property type="entry name" value="Trigger factor ribosome-binding domain"/>
    <property type="match status" value="1"/>
</dbReference>
<dbReference type="GO" id="GO:0043022">
    <property type="term" value="F:ribosome binding"/>
    <property type="evidence" value="ECO:0007669"/>
    <property type="project" value="TreeGrafter"/>
</dbReference>
<dbReference type="GO" id="GO:0015031">
    <property type="term" value="P:protein transport"/>
    <property type="evidence" value="ECO:0007669"/>
    <property type="project" value="InterPro"/>
</dbReference>
<dbReference type="RefSeq" id="WP_022347159.1">
    <property type="nucleotide sequence ID" value="NZ_JGCY01000393.1"/>
</dbReference>
<dbReference type="GO" id="GO:0051083">
    <property type="term" value="P:'de novo' cotranslational protein folding"/>
    <property type="evidence" value="ECO:0007669"/>
    <property type="project" value="TreeGrafter"/>
</dbReference>
<keyword evidence="2" id="KW-0413">Isomerase</keyword>
<dbReference type="EMBL" id="JGCY01000393">
    <property type="protein sequence ID" value="EXY72751.1"/>
    <property type="molecule type" value="Genomic_DNA"/>
</dbReference>
<dbReference type="EC" id="5.2.1.8" evidence="2"/>
<dbReference type="InterPro" id="IPR005215">
    <property type="entry name" value="Trig_fac"/>
</dbReference>
<gene>
    <name evidence="2" type="primary">tig</name>
    <name evidence="2" type="ORF">M124_3485</name>
</gene>
<comment type="caution">
    <text evidence="2">The sequence shown here is derived from an EMBL/GenBank/DDBJ whole genome shotgun (WGS) entry which is preliminary data.</text>
</comment>
<evidence type="ECO:0000259" key="1">
    <source>
        <dbReference type="Pfam" id="PF05697"/>
    </source>
</evidence>
<dbReference type="Pfam" id="PF05697">
    <property type="entry name" value="Trigger_N"/>
    <property type="match status" value="1"/>
</dbReference>
<dbReference type="InterPro" id="IPR008881">
    <property type="entry name" value="Trigger_fac_ribosome-bd_bac"/>
</dbReference>